<feature type="compositionally biased region" description="Acidic residues" evidence="6">
    <location>
        <begin position="73"/>
        <end position="83"/>
    </location>
</feature>
<dbReference type="PANTHER" id="PTHR19359:SF146">
    <property type="entry name" value="B5, PUTATIVE-RELATED"/>
    <property type="match status" value="1"/>
</dbReference>
<comment type="caution">
    <text evidence="8">The sequence shown here is derived from an EMBL/GenBank/DDBJ whole genome shotgun (WGS) entry which is preliminary data.</text>
</comment>
<evidence type="ECO:0000259" key="7">
    <source>
        <dbReference type="PROSITE" id="PS50255"/>
    </source>
</evidence>
<feature type="region of interest" description="Disordered" evidence="6">
    <location>
        <begin position="58"/>
        <end position="112"/>
    </location>
</feature>
<dbReference type="GO" id="GO:0020037">
    <property type="term" value="F:heme binding"/>
    <property type="evidence" value="ECO:0007669"/>
    <property type="project" value="UniProtKB-UniRule"/>
</dbReference>
<sequence length="222" mass="24414">MCRGASCQTCARKLNSFFNSGSGRWALPEPPMCVSCEPAVSEPTASPPIMAADPMVADHQTVGSHHRQQVDSDSSEEDEDYEDSSNSTSNSTSTSYYDHSTITTHPHLPPSLIRSYRTRASNKSTFTPCEISKHNNISDCWIVAGNNVYDATSFLYSHPGGIKSILRYSGGRKDCTEDLMFHSQSARGIWERYKVGTLVKCRGEAGWPRYKKASVEGGCNIS</sequence>
<dbReference type="InterPro" id="IPR001199">
    <property type="entry name" value="Cyt_B5-like_heme/steroid-bd"/>
</dbReference>
<reference evidence="8" key="1">
    <citation type="submission" date="2022-07" db="EMBL/GenBank/DDBJ databases">
        <title>Genome analysis of Parmales, a sister group of diatoms, reveals the evolutionary specialization of diatoms from phago-mixotrophs to photoautotrophs.</title>
        <authorList>
            <person name="Ban H."/>
            <person name="Sato S."/>
            <person name="Yoshikawa S."/>
            <person name="Kazumasa Y."/>
            <person name="Nakamura Y."/>
            <person name="Ichinomiya M."/>
            <person name="Saitoh K."/>
            <person name="Sato N."/>
            <person name="Blanc-Mathieu R."/>
            <person name="Endo H."/>
            <person name="Kuwata A."/>
            <person name="Ogata H."/>
        </authorList>
    </citation>
    <scope>NUCLEOTIDE SEQUENCE</scope>
</reference>
<evidence type="ECO:0000256" key="1">
    <source>
        <dbReference type="ARBA" id="ARBA00022617"/>
    </source>
</evidence>
<dbReference type="GO" id="GO:0016020">
    <property type="term" value="C:membrane"/>
    <property type="evidence" value="ECO:0007669"/>
    <property type="project" value="TreeGrafter"/>
</dbReference>
<dbReference type="PROSITE" id="PS00191">
    <property type="entry name" value="CYTOCHROME_B5_1"/>
    <property type="match status" value="1"/>
</dbReference>
<protein>
    <recommendedName>
        <fullName evidence="7">Cytochrome b5 heme-binding domain-containing protein</fullName>
    </recommendedName>
</protein>
<evidence type="ECO:0000256" key="5">
    <source>
        <dbReference type="RuleBase" id="RU362121"/>
    </source>
</evidence>
<dbReference type="SMART" id="SM01117">
    <property type="entry name" value="Cyt-b5"/>
    <property type="match status" value="1"/>
</dbReference>
<evidence type="ECO:0000256" key="6">
    <source>
        <dbReference type="SAM" id="MobiDB-lite"/>
    </source>
</evidence>
<feature type="compositionally biased region" description="Low complexity" evidence="6">
    <location>
        <begin position="84"/>
        <end position="105"/>
    </location>
</feature>
<evidence type="ECO:0000256" key="4">
    <source>
        <dbReference type="ARBA" id="ARBA00038168"/>
    </source>
</evidence>
<accession>A0A9W6ZB08</accession>
<gene>
    <name evidence="8" type="ORF">TrRE_jg10929</name>
</gene>
<dbReference type="PROSITE" id="PS50255">
    <property type="entry name" value="CYTOCHROME_B5_2"/>
    <property type="match status" value="1"/>
</dbReference>
<dbReference type="OrthoDB" id="260519at2759"/>
<keyword evidence="9" id="KW-1185">Reference proteome</keyword>
<dbReference type="Pfam" id="PF00173">
    <property type="entry name" value="Cyt-b5"/>
    <property type="match status" value="1"/>
</dbReference>
<feature type="domain" description="Cytochrome b5 heme-binding" evidence="7">
    <location>
        <begin position="123"/>
        <end position="199"/>
    </location>
</feature>
<dbReference type="PANTHER" id="PTHR19359">
    <property type="entry name" value="CYTOCHROME B5"/>
    <property type="match status" value="1"/>
</dbReference>
<dbReference type="SUPFAM" id="SSF55856">
    <property type="entry name" value="Cytochrome b5-like heme/steroid binding domain"/>
    <property type="match status" value="1"/>
</dbReference>
<evidence type="ECO:0000313" key="9">
    <source>
        <dbReference type="Proteomes" id="UP001165082"/>
    </source>
</evidence>
<organism evidence="8 9">
    <name type="scientific">Triparma retinervis</name>
    <dbReference type="NCBI Taxonomy" id="2557542"/>
    <lineage>
        <taxon>Eukaryota</taxon>
        <taxon>Sar</taxon>
        <taxon>Stramenopiles</taxon>
        <taxon>Ochrophyta</taxon>
        <taxon>Bolidophyceae</taxon>
        <taxon>Parmales</taxon>
        <taxon>Triparmaceae</taxon>
        <taxon>Triparma</taxon>
    </lineage>
</organism>
<dbReference type="Proteomes" id="UP001165082">
    <property type="component" value="Unassembled WGS sequence"/>
</dbReference>
<keyword evidence="1 5" id="KW-0349">Heme</keyword>
<evidence type="ECO:0000256" key="3">
    <source>
        <dbReference type="ARBA" id="ARBA00023004"/>
    </source>
</evidence>
<evidence type="ECO:0000313" key="8">
    <source>
        <dbReference type="EMBL" id="GMH48961.1"/>
    </source>
</evidence>
<dbReference type="GO" id="GO:0046872">
    <property type="term" value="F:metal ion binding"/>
    <property type="evidence" value="ECO:0007669"/>
    <property type="project" value="UniProtKB-UniRule"/>
</dbReference>
<dbReference type="PRINTS" id="PR00363">
    <property type="entry name" value="CYTOCHROMEB5"/>
</dbReference>
<dbReference type="InterPro" id="IPR036400">
    <property type="entry name" value="Cyt_B5-like_heme/steroid_sf"/>
</dbReference>
<dbReference type="InterPro" id="IPR050668">
    <property type="entry name" value="Cytochrome_b5"/>
</dbReference>
<dbReference type="EMBL" id="BRXZ01001890">
    <property type="protein sequence ID" value="GMH48961.1"/>
    <property type="molecule type" value="Genomic_DNA"/>
</dbReference>
<keyword evidence="2 5" id="KW-0479">Metal-binding</keyword>
<dbReference type="Gene3D" id="3.10.120.10">
    <property type="entry name" value="Cytochrome b5-like heme/steroid binding domain"/>
    <property type="match status" value="1"/>
</dbReference>
<evidence type="ECO:0000256" key="2">
    <source>
        <dbReference type="ARBA" id="ARBA00022723"/>
    </source>
</evidence>
<dbReference type="AlphaFoldDB" id="A0A9W6ZB08"/>
<name>A0A9W6ZB08_9STRA</name>
<comment type="similarity">
    <text evidence="4 5">Belongs to the cytochrome b5 family.</text>
</comment>
<keyword evidence="3 5" id="KW-0408">Iron</keyword>
<proteinExistence type="inferred from homology"/>
<dbReference type="InterPro" id="IPR018506">
    <property type="entry name" value="Cyt_B5_heme-BS"/>
</dbReference>